<evidence type="ECO:0000256" key="9">
    <source>
        <dbReference type="ARBA" id="ARBA00022729"/>
    </source>
</evidence>
<accession>A0A9W6NDK1</accession>
<evidence type="ECO:0000256" key="5">
    <source>
        <dbReference type="ARBA" id="ARBA00016086"/>
    </source>
</evidence>
<keyword evidence="10" id="KW-0574">Periplasm</keyword>
<feature type="region of interest" description="Disordered" evidence="15">
    <location>
        <begin position="251"/>
        <end position="275"/>
    </location>
</feature>
<dbReference type="InterPro" id="IPR034657">
    <property type="entry name" value="AlgJ"/>
</dbReference>
<comment type="caution">
    <text evidence="18">The sequence shown here is derived from an EMBL/GenBank/DDBJ whole genome shotgun (WGS) entry which is preliminary data.</text>
</comment>
<keyword evidence="7" id="KW-0997">Cell inner membrane</keyword>
<keyword evidence="9" id="KW-0732">Signal</keyword>
<evidence type="ECO:0000256" key="1">
    <source>
        <dbReference type="ARBA" id="ARBA00004418"/>
    </source>
</evidence>
<feature type="domain" description="AlgX/AlgJ SGNH hydrolase-like" evidence="17">
    <location>
        <begin position="81"/>
        <end position="348"/>
    </location>
</feature>
<dbReference type="RefSeq" id="WP_271193960.1">
    <property type="nucleotide sequence ID" value="NZ_BSFN01000002.1"/>
</dbReference>
<comment type="similarity">
    <text evidence="4">Belongs to the AlgJ family.</text>
</comment>
<protein>
    <recommendedName>
        <fullName evidence="5">Probable alginate O-acetylase AlgJ</fullName>
    </recommendedName>
    <alternativeName>
        <fullName evidence="14">Alginate biosynthesis protein AlgJ</fullName>
    </alternativeName>
</protein>
<keyword evidence="12 16" id="KW-0472">Membrane</keyword>
<dbReference type="InterPro" id="IPR031811">
    <property type="entry name" value="ALGX/ALGJ_SGNH-like"/>
</dbReference>
<dbReference type="Pfam" id="PF16822">
    <property type="entry name" value="ALGX"/>
    <property type="match status" value="1"/>
</dbReference>
<keyword evidence="13" id="KW-0012">Acyltransferase</keyword>
<evidence type="ECO:0000259" key="17">
    <source>
        <dbReference type="Pfam" id="PF16822"/>
    </source>
</evidence>
<dbReference type="GO" id="GO:0042121">
    <property type="term" value="P:alginic acid biosynthetic process"/>
    <property type="evidence" value="ECO:0007669"/>
    <property type="project" value="UniProtKB-KW"/>
</dbReference>
<dbReference type="Proteomes" id="UP001143328">
    <property type="component" value="Unassembled WGS sequence"/>
</dbReference>
<proteinExistence type="inferred from homology"/>
<organism evidence="18 19">
    <name type="scientific">Pseudomonas turukhanskensis</name>
    <dbReference type="NCBI Taxonomy" id="1806536"/>
    <lineage>
        <taxon>Bacteria</taxon>
        <taxon>Pseudomonadati</taxon>
        <taxon>Pseudomonadota</taxon>
        <taxon>Gammaproteobacteria</taxon>
        <taxon>Pseudomonadales</taxon>
        <taxon>Pseudomonadaceae</taxon>
        <taxon>Pseudomonas</taxon>
    </lineage>
</organism>
<evidence type="ECO:0000256" key="11">
    <source>
        <dbReference type="ARBA" id="ARBA00022841"/>
    </source>
</evidence>
<keyword evidence="8" id="KW-0808">Transferase</keyword>
<dbReference type="EMBL" id="BSFN01000002">
    <property type="protein sequence ID" value="GLK87699.1"/>
    <property type="molecule type" value="Genomic_DNA"/>
</dbReference>
<evidence type="ECO:0000256" key="8">
    <source>
        <dbReference type="ARBA" id="ARBA00022679"/>
    </source>
</evidence>
<dbReference type="GO" id="GO:0016746">
    <property type="term" value="F:acyltransferase activity"/>
    <property type="evidence" value="ECO:0007669"/>
    <property type="project" value="UniProtKB-KW"/>
</dbReference>
<evidence type="ECO:0000256" key="10">
    <source>
        <dbReference type="ARBA" id="ARBA00022764"/>
    </source>
</evidence>
<evidence type="ECO:0000256" key="6">
    <source>
        <dbReference type="ARBA" id="ARBA00022475"/>
    </source>
</evidence>
<sequence length="394" mass="43521">MTRSLRILYIAVFLGLLLGLGLWSLRGFMGFSTTPNDTVLNGKWAKATETQYDKEFPLKRLGTNLWAALDFKLFNEGRPGVVLGQDQWLFSDEEFNPIANGSQYQDENLALIKGVRDQLDKKGVKLVLAIVPAKARLYPEHIGDEQPATLHKDLYQRFHASAEQAGILAPDLLIPLRHAKLKGQVFLRTDTHWTPMGADVVAQHLGATVAQKLPLNSAPQQFITEAKQPEPYKGDLTTFLPLDPLFSNLLPKPDQLQQRTTRTAEEGSSEGGDDALFADSQVPVALVGTSYSANPHWNFVGALQQALQSDVVSYAENGHGPIEPMLKYLQSDAFKDAAPQLVIWEFPERYLPMKTNLSEFDPNWIAQLKAAGAATSNLATSQASHSPLPIQANR</sequence>
<evidence type="ECO:0000256" key="12">
    <source>
        <dbReference type="ARBA" id="ARBA00023136"/>
    </source>
</evidence>
<keyword evidence="19" id="KW-1185">Reference proteome</keyword>
<dbReference type="GO" id="GO:0042597">
    <property type="term" value="C:periplasmic space"/>
    <property type="evidence" value="ECO:0007669"/>
    <property type="project" value="UniProtKB-SubCell"/>
</dbReference>
<gene>
    <name evidence="18" type="primary">algJ</name>
    <name evidence="18" type="ORF">GCM10017655_07610</name>
</gene>
<evidence type="ECO:0000256" key="4">
    <source>
        <dbReference type="ARBA" id="ARBA00006038"/>
    </source>
</evidence>
<evidence type="ECO:0000256" key="16">
    <source>
        <dbReference type="SAM" id="Phobius"/>
    </source>
</evidence>
<keyword evidence="11" id="KW-0016">Alginate biosynthesis</keyword>
<evidence type="ECO:0000256" key="2">
    <source>
        <dbReference type="ARBA" id="ARBA00004587"/>
    </source>
</evidence>
<keyword evidence="16" id="KW-0812">Transmembrane</keyword>
<evidence type="ECO:0000313" key="19">
    <source>
        <dbReference type="Proteomes" id="UP001143328"/>
    </source>
</evidence>
<comment type="subcellular location">
    <subcellularLocation>
        <location evidence="2">Cell inner membrane</location>
        <topology evidence="2">Peripheral membrane protein</topology>
        <orientation evidence="2">Periplasmic side</orientation>
    </subcellularLocation>
    <subcellularLocation>
        <location evidence="1">Periplasm</location>
    </subcellularLocation>
</comment>
<keyword evidence="16" id="KW-1133">Transmembrane helix</keyword>
<feature type="transmembrane region" description="Helical" evidence="16">
    <location>
        <begin position="7"/>
        <end position="25"/>
    </location>
</feature>
<evidence type="ECO:0000313" key="18">
    <source>
        <dbReference type="EMBL" id="GLK87699.1"/>
    </source>
</evidence>
<evidence type="ECO:0000256" key="3">
    <source>
        <dbReference type="ARBA" id="ARBA00005182"/>
    </source>
</evidence>
<evidence type="ECO:0000256" key="15">
    <source>
        <dbReference type="SAM" id="MobiDB-lite"/>
    </source>
</evidence>
<keyword evidence="6" id="KW-1003">Cell membrane</keyword>
<dbReference type="GO" id="GO:0005886">
    <property type="term" value="C:plasma membrane"/>
    <property type="evidence" value="ECO:0007669"/>
    <property type="project" value="UniProtKB-SubCell"/>
</dbReference>
<evidence type="ECO:0000256" key="7">
    <source>
        <dbReference type="ARBA" id="ARBA00022519"/>
    </source>
</evidence>
<evidence type="ECO:0000256" key="13">
    <source>
        <dbReference type="ARBA" id="ARBA00023315"/>
    </source>
</evidence>
<evidence type="ECO:0000256" key="14">
    <source>
        <dbReference type="ARBA" id="ARBA00031031"/>
    </source>
</evidence>
<comment type="pathway">
    <text evidence="3">Glycan biosynthesis; alginate biosynthesis.</text>
</comment>
<reference evidence="18" key="2">
    <citation type="submission" date="2023-01" db="EMBL/GenBank/DDBJ databases">
        <authorList>
            <person name="Sun Q."/>
            <person name="Evtushenko L."/>
        </authorList>
    </citation>
    <scope>NUCLEOTIDE SEQUENCE</scope>
    <source>
        <strain evidence="18">VKM B-2935</strain>
    </source>
</reference>
<dbReference type="CDD" id="cd14442">
    <property type="entry name" value="AlgJ_like"/>
    <property type="match status" value="1"/>
</dbReference>
<dbReference type="AlphaFoldDB" id="A0A9W6NDK1"/>
<name>A0A9W6NDK1_9PSED</name>
<reference evidence="18" key="1">
    <citation type="journal article" date="2014" name="Int. J. Syst. Evol. Microbiol.">
        <title>Complete genome sequence of Corynebacterium casei LMG S-19264T (=DSM 44701T), isolated from a smear-ripened cheese.</title>
        <authorList>
            <consortium name="US DOE Joint Genome Institute (JGI-PGF)"/>
            <person name="Walter F."/>
            <person name="Albersmeier A."/>
            <person name="Kalinowski J."/>
            <person name="Ruckert C."/>
        </authorList>
    </citation>
    <scope>NUCLEOTIDE SEQUENCE</scope>
    <source>
        <strain evidence="18">VKM B-2935</strain>
    </source>
</reference>